<keyword evidence="3" id="KW-0997">Cell inner membrane</keyword>
<feature type="transmembrane region" description="Helical" evidence="7">
    <location>
        <begin position="20"/>
        <end position="45"/>
    </location>
</feature>
<name>A0A765BLQ6_SALER</name>
<keyword evidence="2" id="KW-1003">Cell membrane</keyword>
<dbReference type="InterPro" id="IPR020846">
    <property type="entry name" value="MFS_dom"/>
</dbReference>
<feature type="transmembrane region" description="Helical" evidence="7">
    <location>
        <begin position="156"/>
        <end position="176"/>
    </location>
</feature>
<dbReference type="SUPFAM" id="SSF103473">
    <property type="entry name" value="MFS general substrate transporter"/>
    <property type="match status" value="1"/>
</dbReference>
<keyword evidence="6 7" id="KW-0472">Membrane</keyword>
<reference evidence="10" key="1">
    <citation type="journal article" date="2018" name="Genome Biol.">
        <title>SKESA: strategic k-mer extension for scrupulous assemblies.</title>
        <authorList>
            <person name="Souvorov A."/>
            <person name="Agarwala R."/>
            <person name="Lipman D.J."/>
        </authorList>
    </citation>
    <scope>NUCLEOTIDE SEQUENCE</scope>
    <source>
        <strain evidence="10">MA.CK_98/00010293</strain>
        <strain evidence="9">MA.CK_98/00011463</strain>
    </source>
</reference>
<dbReference type="GO" id="GO:0022857">
    <property type="term" value="F:transmembrane transporter activity"/>
    <property type="evidence" value="ECO:0007669"/>
    <property type="project" value="InterPro"/>
</dbReference>
<feature type="transmembrane region" description="Helical" evidence="7">
    <location>
        <begin position="333"/>
        <end position="362"/>
    </location>
</feature>
<evidence type="ECO:0000256" key="7">
    <source>
        <dbReference type="SAM" id="Phobius"/>
    </source>
</evidence>
<evidence type="ECO:0000259" key="8">
    <source>
        <dbReference type="PROSITE" id="PS50850"/>
    </source>
</evidence>
<evidence type="ECO:0000256" key="2">
    <source>
        <dbReference type="ARBA" id="ARBA00022475"/>
    </source>
</evidence>
<dbReference type="PANTHER" id="PTHR23513">
    <property type="entry name" value="INTEGRAL MEMBRANE EFFLUX PROTEIN-RELATED"/>
    <property type="match status" value="1"/>
</dbReference>
<dbReference type="NCBIfam" id="TIGR00897">
    <property type="entry name" value="2A0118"/>
    <property type="match status" value="1"/>
</dbReference>
<gene>
    <name evidence="10" type="ORF">G8O64_004652</name>
    <name evidence="9" type="ORF">G8V93_004644</name>
</gene>
<evidence type="ECO:0000256" key="5">
    <source>
        <dbReference type="ARBA" id="ARBA00022989"/>
    </source>
</evidence>
<feature type="transmembrane region" description="Helical" evidence="7">
    <location>
        <begin position="100"/>
        <end position="117"/>
    </location>
</feature>
<feature type="transmembrane region" description="Helical" evidence="7">
    <location>
        <begin position="240"/>
        <end position="265"/>
    </location>
</feature>
<feature type="transmembrane region" description="Helical" evidence="7">
    <location>
        <begin position="123"/>
        <end position="144"/>
    </location>
</feature>
<accession>A0A765BLQ6</accession>
<feature type="transmembrane region" description="Helical" evidence="7">
    <location>
        <begin position="188"/>
        <end position="207"/>
    </location>
</feature>
<evidence type="ECO:0000256" key="6">
    <source>
        <dbReference type="ARBA" id="ARBA00023136"/>
    </source>
</evidence>
<feature type="transmembrane region" description="Helical" evidence="7">
    <location>
        <begin position="401"/>
        <end position="418"/>
    </location>
</feature>
<feature type="transmembrane region" description="Helical" evidence="7">
    <location>
        <begin position="277"/>
        <end position="298"/>
    </location>
</feature>
<dbReference type="AlphaFoldDB" id="A0A765BLQ6"/>
<organism evidence="10">
    <name type="scientific">Salmonella enterica</name>
    <name type="common">Salmonella choleraesuis</name>
    <dbReference type="NCBI Taxonomy" id="28901"/>
    <lineage>
        <taxon>Bacteria</taxon>
        <taxon>Pseudomonadati</taxon>
        <taxon>Pseudomonadota</taxon>
        <taxon>Gammaproteobacteria</taxon>
        <taxon>Enterobacterales</taxon>
        <taxon>Enterobacteriaceae</taxon>
        <taxon>Salmonella</taxon>
    </lineage>
</organism>
<dbReference type="Pfam" id="PF07690">
    <property type="entry name" value="MFS_1"/>
    <property type="match status" value="1"/>
</dbReference>
<dbReference type="InterPro" id="IPR036259">
    <property type="entry name" value="MFS_trans_sf"/>
</dbReference>
<dbReference type="CDD" id="cd17337">
    <property type="entry name" value="MFS_CsbX"/>
    <property type="match status" value="1"/>
</dbReference>
<reference evidence="10" key="2">
    <citation type="submission" date="2020-02" db="EMBL/GenBank/DDBJ databases">
        <authorList>
            <consortium name="NCBI Pathogen Detection Project"/>
        </authorList>
    </citation>
    <scope>NUCLEOTIDE SEQUENCE</scope>
    <source>
        <strain evidence="10">MA.CK_98/00010293</strain>
        <strain evidence="9">MA.CK_98/00011463</strain>
    </source>
</reference>
<comment type="caution">
    <text evidence="10">The sequence shown here is derived from an EMBL/GenBank/DDBJ whole genome shotgun (WGS) entry which is preliminary data.</text>
</comment>
<evidence type="ECO:0000313" key="10">
    <source>
        <dbReference type="EMBL" id="HAG5358961.1"/>
    </source>
</evidence>
<dbReference type="EMBL" id="DAAYQT010000029">
    <property type="protein sequence ID" value="HAG5358961.1"/>
    <property type="molecule type" value="Genomic_DNA"/>
</dbReference>
<dbReference type="GO" id="GO:0005886">
    <property type="term" value="C:plasma membrane"/>
    <property type="evidence" value="ECO:0007669"/>
    <property type="project" value="UniProtKB-SubCell"/>
</dbReference>
<feature type="transmembrane region" description="Helical" evidence="7">
    <location>
        <begin position="310"/>
        <end position="327"/>
    </location>
</feature>
<dbReference type="PROSITE" id="PS50850">
    <property type="entry name" value="MFS"/>
    <property type="match status" value="1"/>
</dbReference>
<feature type="transmembrane region" description="Helical" evidence="7">
    <location>
        <begin position="374"/>
        <end position="395"/>
    </location>
</feature>
<feature type="domain" description="Major facilitator superfamily (MFS) profile" evidence="8">
    <location>
        <begin position="20"/>
        <end position="423"/>
    </location>
</feature>
<dbReference type="InterPro" id="IPR011701">
    <property type="entry name" value="MFS"/>
</dbReference>
<sequence length="434" mass="47636">MSAHTKKKHLVHTNYSNNTVLFLGMPLCLLWGYIAIAIFMTGDGIELAFLSKYMVETGFTPDQAAIVFTVYGFTAAISSWFSGVLAELYGAKKLMITGTLWWLVFQALFLSLGLGHHNYNLMLLFYALRGFAYPLFFYGFFFLVVQGAPAHRLASAVGWIWSMFTVGYGIIASFLPSYTIPRIGFMPTLWLSMIFVAIGGGIAIFLLKTKQNPTSTSGSASGKLKEISKGLTLVFTNKDIFLALIIRIICNLSFFGLPVVMPLFFTSDEIGFTTSEWLSVWGICFMVQPVTNVLWGNIGDKIGWMRQMRWAGFMGCGAATLTFYYLPSWYPHSFLAGALAAIFFALTVTAFVPMGAIFPVIAPDHKGAAISVQNLGGGLSNFMGPALAAILLNHFGIKGVVIAYACLYFLAAGITYFIKVIQPADESSTVFHVH</sequence>
<evidence type="ECO:0000256" key="3">
    <source>
        <dbReference type="ARBA" id="ARBA00022519"/>
    </source>
</evidence>
<keyword evidence="4 7" id="KW-0812">Transmembrane</keyword>
<dbReference type="EMBL" id="DAAXOF010000029">
    <property type="protein sequence ID" value="HAG1883071.1"/>
    <property type="molecule type" value="Genomic_DNA"/>
</dbReference>
<evidence type="ECO:0000256" key="1">
    <source>
        <dbReference type="ARBA" id="ARBA00004429"/>
    </source>
</evidence>
<comment type="subcellular location">
    <subcellularLocation>
        <location evidence="1">Cell inner membrane</location>
        <topology evidence="1">Multi-pass membrane protein</topology>
    </subcellularLocation>
</comment>
<protein>
    <submittedName>
        <fullName evidence="10">MFS transporter</fullName>
    </submittedName>
</protein>
<keyword evidence="5 7" id="KW-1133">Transmembrane helix</keyword>
<feature type="transmembrane region" description="Helical" evidence="7">
    <location>
        <begin position="65"/>
        <end position="88"/>
    </location>
</feature>
<proteinExistence type="predicted"/>
<evidence type="ECO:0000313" key="9">
    <source>
        <dbReference type="EMBL" id="HAG1883071.1"/>
    </source>
</evidence>
<evidence type="ECO:0000256" key="4">
    <source>
        <dbReference type="ARBA" id="ARBA00022692"/>
    </source>
</evidence>
<dbReference type="Gene3D" id="1.20.1250.20">
    <property type="entry name" value="MFS general substrate transporter like domains"/>
    <property type="match status" value="2"/>
</dbReference>
<dbReference type="PANTHER" id="PTHR23513:SF6">
    <property type="entry name" value="MAJOR FACILITATOR SUPERFAMILY ASSOCIATED DOMAIN-CONTAINING PROTEIN"/>
    <property type="match status" value="1"/>
</dbReference>
<dbReference type="InterPro" id="IPR004748">
    <property type="entry name" value="Polyol_permease-like"/>
</dbReference>